<dbReference type="HOGENOM" id="CLU_056368_0_0_4"/>
<organism evidence="3 4">
    <name type="scientific">Collimonas fungivorans (strain Ter331)</name>
    <dbReference type="NCBI Taxonomy" id="1005048"/>
    <lineage>
        <taxon>Bacteria</taxon>
        <taxon>Pseudomonadati</taxon>
        <taxon>Pseudomonadota</taxon>
        <taxon>Betaproteobacteria</taxon>
        <taxon>Burkholderiales</taxon>
        <taxon>Oxalobacteraceae</taxon>
        <taxon>Collimonas</taxon>
    </lineage>
</organism>
<evidence type="ECO:0000313" key="3">
    <source>
        <dbReference type="EMBL" id="AEK61812.1"/>
    </source>
</evidence>
<reference evidence="3 4" key="1">
    <citation type="journal article" date="2004" name="Environ. Microbiol.">
        <title>Phylogeny-function analysis of (meta)genomic libraries: screening for expression of ribosomal RNA genes by large-insert library fluorescent in situ hybridization (LIL-FISH).</title>
        <authorList>
            <person name="Leveau J.H."/>
            <person name="Gerards S."/>
            <person name="de Boer W."/>
            <person name="van Veen J.A."/>
        </authorList>
    </citation>
    <scope>NUCLEOTIDE SEQUENCE [LARGE SCALE GENOMIC DNA]</scope>
    <source>
        <strain evidence="3 4">Ter331</strain>
    </source>
</reference>
<dbReference type="InterPro" id="IPR011990">
    <property type="entry name" value="TPR-like_helical_dom_sf"/>
</dbReference>
<dbReference type="STRING" id="1005048.CFU_1981"/>
<dbReference type="InterPro" id="IPR019734">
    <property type="entry name" value="TPR_rpt"/>
</dbReference>
<reference evidence="3 4" key="3">
    <citation type="journal article" date="2008" name="FEMS Microbiol. Ecol.">
        <title>Identification and characterization of genes underlying chitinolysis in Collimonas fungivorans Ter331.</title>
        <authorList>
            <person name="Fritsche K."/>
            <person name="de Boer W."/>
            <person name="Gerards S."/>
            <person name="van den Berg M."/>
            <person name="van Veen J.A."/>
            <person name="Leveau J.H."/>
        </authorList>
    </citation>
    <scope>NUCLEOTIDE SEQUENCE [LARGE SCALE GENOMIC DNA]</scope>
    <source>
        <strain evidence="3 4">Ter331</strain>
    </source>
</reference>
<reference evidence="3 4" key="2">
    <citation type="journal article" date="2006" name="J. Microbiol. Methods">
        <title>Genomic flank-sequencing of plasposon insertion sites for rapid identification of functional genes.</title>
        <authorList>
            <person name="Leveau J.H."/>
            <person name="Gerards S."/>
            <person name="Fritsche K."/>
            <person name="Zondag G."/>
            <person name="van Veen J.A."/>
        </authorList>
    </citation>
    <scope>NUCLEOTIDE SEQUENCE [LARGE SCALE GENOMIC DNA]</scope>
    <source>
        <strain evidence="3 4">Ter331</strain>
    </source>
</reference>
<proteinExistence type="predicted"/>
<dbReference type="EMBL" id="CP002745">
    <property type="protein sequence ID" value="AEK61812.1"/>
    <property type="molecule type" value="Genomic_DNA"/>
</dbReference>
<reference evidence="3 4" key="5">
    <citation type="journal article" date="2011" name="ISME J.">
        <title>Dual transcriptional profiling of a bacterial/fungal confrontation: Collimonas fungivorans versus Aspergillus niger.</title>
        <authorList>
            <person name="Mela F."/>
            <person name="Fritsche K."/>
            <person name="de Boer W."/>
            <person name="van Veen J.A."/>
            <person name="de Graaff L.H."/>
            <person name="van den Berg M."/>
            <person name="Leveau J.H."/>
        </authorList>
    </citation>
    <scope>NUCLEOTIDE SEQUENCE [LARGE SCALE GENOMIC DNA]</scope>
    <source>
        <strain evidence="3 4">Ter331</strain>
    </source>
</reference>
<feature type="signal peptide" evidence="2">
    <location>
        <begin position="1"/>
        <end position="30"/>
    </location>
</feature>
<dbReference type="Pfam" id="PF13432">
    <property type="entry name" value="TPR_16"/>
    <property type="match status" value="2"/>
</dbReference>
<gene>
    <name evidence="3" type="ordered locus">CFU_1981</name>
</gene>
<evidence type="ECO:0000256" key="1">
    <source>
        <dbReference type="PROSITE-ProRule" id="PRU00339"/>
    </source>
</evidence>
<dbReference type="SUPFAM" id="SSF48452">
    <property type="entry name" value="TPR-like"/>
    <property type="match status" value="1"/>
</dbReference>
<dbReference type="eggNOG" id="COG0457">
    <property type="taxonomic scope" value="Bacteria"/>
</dbReference>
<evidence type="ECO:0000256" key="2">
    <source>
        <dbReference type="SAM" id="SignalP"/>
    </source>
</evidence>
<dbReference type="SMART" id="SM00028">
    <property type="entry name" value="TPR"/>
    <property type="match status" value="4"/>
</dbReference>
<reference evidence="4" key="6">
    <citation type="submission" date="2011-05" db="EMBL/GenBank/DDBJ databases">
        <title>Complete sequence of Collimonas fungivorans Ter331.</title>
        <authorList>
            <person name="Leveau J.H."/>
        </authorList>
    </citation>
    <scope>NUCLEOTIDE SEQUENCE [LARGE SCALE GENOMIC DNA]</scope>
    <source>
        <strain evidence="4">Ter331</strain>
    </source>
</reference>
<protein>
    <submittedName>
        <fullName evidence="3">TPR domain protein</fullName>
    </submittedName>
</protein>
<accession>G0A8U9</accession>
<sequence length="396" mass="44775">MPTTWWPQMKHWLVLPLCLLLGACATSPRASRDDRLFSDQLFSAPSQRVSAEDVFAVSHAMRQYLATDENAHQMRTKGIQQGLFDALYSKGQLQLEYSSEHTRNAAQTFAARSGNCLSLVIMTAAFAKELGLPVRYQSILMDQAWSRNADLYFASGHVNLTLGKRPSAIRTPLDQSRLMTIDFLPPEDTAGQRREEIEENTVVAMYMNNQAAEALSMHQLDDAYWWAREAIRQDANFLASYNTLGVIYRRHGNLQEAEHTFRQVSEREPENTVVMFNLIGVLNDLGKSAESKLLAARLAQLQPEAPFQAFSLGMAAMRAGDFKAAKMHFSREIARDPYYHEFQYWMGIACLRLGDMEQAVKHLSIAMQNSSTGNDHDLYAAKLDRVKSYRAPLSVH</sequence>
<feature type="repeat" description="TPR" evidence="1">
    <location>
        <begin position="238"/>
        <end position="271"/>
    </location>
</feature>
<keyword evidence="1" id="KW-0802">TPR repeat</keyword>
<keyword evidence="2" id="KW-0732">Signal</keyword>
<keyword evidence="4" id="KW-1185">Reference proteome</keyword>
<dbReference type="PROSITE" id="PS50005">
    <property type="entry name" value="TPR"/>
    <property type="match status" value="1"/>
</dbReference>
<dbReference type="AlphaFoldDB" id="G0A8U9"/>
<reference evidence="3 4" key="4">
    <citation type="journal article" date="2010" name="Environ. Microbiol.">
        <title>The bacterial genus Collimonas: mycophagy, weathering and other adaptive solutions to life in oligotrophic soil environments.</title>
        <authorList>
            <person name="Leveau J.H."/>
            <person name="Uroz S."/>
            <person name="de Boer W."/>
        </authorList>
    </citation>
    <scope>NUCLEOTIDE SEQUENCE [LARGE SCALE GENOMIC DNA]</scope>
    <source>
        <strain evidence="3 4">Ter331</strain>
    </source>
</reference>
<feature type="chain" id="PRO_5003396979" evidence="2">
    <location>
        <begin position="31"/>
        <end position="396"/>
    </location>
</feature>
<dbReference type="Proteomes" id="UP000008392">
    <property type="component" value="Chromosome"/>
</dbReference>
<dbReference type="KEGG" id="cfu:CFU_1981"/>
<name>G0A8U9_COLFT</name>
<dbReference type="Gene3D" id="1.25.40.10">
    <property type="entry name" value="Tetratricopeptide repeat domain"/>
    <property type="match status" value="1"/>
</dbReference>
<evidence type="ECO:0000313" key="4">
    <source>
        <dbReference type="Proteomes" id="UP000008392"/>
    </source>
</evidence>